<feature type="region of interest" description="Disordered" evidence="1">
    <location>
        <begin position="1"/>
        <end position="39"/>
    </location>
</feature>
<keyword evidence="2" id="KW-0472">Membrane</keyword>
<feature type="compositionally biased region" description="Polar residues" evidence="1">
    <location>
        <begin position="1"/>
        <end position="26"/>
    </location>
</feature>
<dbReference type="VEuPathDB" id="VectorBase:FBgn0033364"/>
<feature type="transmembrane region" description="Helical" evidence="2">
    <location>
        <begin position="108"/>
        <end position="138"/>
    </location>
</feature>
<feature type="non-terminal residue" evidence="3">
    <location>
        <position position="1"/>
    </location>
</feature>
<name>Q4QQ39_DROME</name>
<accession>Q4QQ39</accession>
<dbReference type="OrthoDB" id="8016467at2759"/>
<protein>
    <submittedName>
        <fullName evidence="3">IP09464p</fullName>
    </submittedName>
</protein>
<dbReference type="HOGENOM" id="CLU_1273435_0_0_1"/>
<feature type="transmembrane region" description="Helical" evidence="2">
    <location>
        <begin position="150"/>
        <end position="170"/>
    </location>
</feature>
<dbReference type="Bgee" id="FBgn0033364">
    <property type="expression patterns" value="Expressed in mid-late elongation-stage spermatid (Drosophila) in testis and 23 other cell types or tissues"/>
</dbReference>
<feature type="transmembrane region" description="Helical" evidence="2">
    <location>
        <begin position="176"/>
        <end position="197"/>
    </location>
</feature>
<dbReference type="InterPro" id="IPR031720">
    <property type="entry name" value="DUF4728"/>
</dbReference>
<keyword evidence="2" id="KW-1133">Transmembrane helix</keyword>
<dbReference type="AlphaFoldDB" id="Q4QQ39"/>
<dbReference type="Pfam" id="PF15860">
    <property type="entry name" value="DUF4728"/>
    <property type="match status" value="1"/>
</dbReference>
<dbReference type="EMBL" id="BT023577">
    <property type="protein sequence ID" value="AAY84977.1"/>
    <property type="molecule type" value="mRNA"/>
</dbReference>
<sequence>LQTQTDPKQQIPAESTFSWKTTNGNMAPNDPSHPGGKSTAVAMATSHTISYVQCQNLKYNVIILGWLGVIISTVILGSSALTIHFRPDIELLLNQWPMNLVPVAEQQLLINLLTIFSSIVYGLSLINMGVSLLLLIGIARDSSCLIYPWLIYHGVIFGFGLYLGVFYATAGLFIDLSSFLMCLLVFNLVLVIFYKIYHEVFTLFRVMEQLSKDGGMGGLYYQDAEHGWTAAGVPFQHVYVPRLPMQK</sequence>
<keyword evidence="2" id="KW-0812">Transmembrane</keyword>
<proteinExistence type="evidence at transcript level"/>
<feature type="transmembrane region" description="Helical" evidence="2">
    <location>
        <begin position="61"/>
        <end position="85"/>
    </location>
</feature>
<evidence type="ECO:0000313" key="3">
    <source>
        <dbReference type="EMBL" id="AAY84977.1"/>
    </source>
</evidence>
<dbReference type="ExpressionAtlas" id="Q4QQ39">
    <property type="expression patterns" value="baseline and differential"/>
</dbReference>
<evidence type="ECO:0000256" key="2">
    <source>
        <dbReference type="SAM" id="Phobius"/>
    </source>
</evidence>
<reference evidence="3" key="1">
    <citation type="submission" date="2005-06" db="EMBL/GenBank/DDBJ databases">
        <authorList>
            <person name="Stapleton M."/>
            <person name="Carlson J."/>
            <person name="Chavez C."/>
            <person name="Frise E."/>
            <person name="George R."/>
            <person name="Pacleb J."/>
            <person name="Park S."/>
            <person name="Wan K."/>
            <person name="Yu C."/>
            <person name="Celniker S."/>
        </authorList>
    </citation>
    <scope>NUCLEOTIDE SEQUENCE</scope>
</reference>
<evidence type="ECO:0000256" key="1">
    <source>
        <dbReference type="SAM" id="MobiDB-lite"/>
    </source>
</evidence>
<organism evidence="3">
    <name type="scientific">Drosophila melanogaster</name>
    <name type="common">Fruit fly</name>
    <dbReference type="NCBI Taxonomy" id="7227"/>
    <lineage>
        <taxon>Eukaryota</taxon>
        <taxon>Metazoa</taxon>
        <taxon>Ecdysozoa</taxon>
        <taxon>Arthropoda</taxon>
        <taxon>Hexapoda</taxon>
        <taxon>Insecta</taxon>
        <taxon>Pterygota</taxon>
        <taxon>Neoptera</taxon>
        <taxon>Endopterygota</taxon>
        <taxon>Diptera</taxon>
        <taxon>Brachycera</taxon>
        <taxon>Muscomorpha</taxon>
        <taxon>Ephydroidea</taxon>
        <taxon>Drosophilidae</taxon>
        <taxon>Drosophila</taxon>
        <taxon>Sophophora</taxon>
    </lineage>
</organism>